<dbReference type="EMBL" id="JAEQMY010000001">
    <property type="protein sequence ID" value="MBL0402464.1"/>
    <property type="molecule type" value="Genomic_DNA"/>
</dbReference>
<evidence type="ECO:0000259" key="2">
    <source>
        <dbReference type="Pfam" id="PF03779"/>
    </source>
</evidence>
<accession>A0A937CWM5</accession>
<sequence length="126" mass="13373">MRFIPTRVHGAVDYLTGLVLIMAPFVLGFADNGPAQWVPMVLGAAILVMSLMTNYELSLAKVIPMPVHLGVDAAGGLLLAASPWLFGFADQVFWPHLIIGILEIGAALTTHTTPDTADVGVGRTYS</sequence>
<proteinExistence type="predicted"/>
<keyword evidence="4" id="KW-1185">Reference proteome</keyword>
<dbReference type="Proteomes" id="UP000605848">
    <property type="component" value="Unassembled WGS sequence"/>
</dbReference>
<dbReference type="InterPro" id="IPR005530">
    <property type="entry name" value="SPW"/>
</dbReference>
<keyword evidence="1" id="KW-0812">Transmembrane</keyword>
<comment type="caution">
    <text evidence="3">The sequence shown here is derived from an EMBL/GenBank/DDBJ whole genome shotgun (WGS) entry which is preliminary data.</text>
</comment>
<organism evidence="3 4">
    <name type="scientific">Microvirga aerilata</name>
    <dbReference type="NCBI Taxonomy" id="670292"/>
    <lineage>
        <taxon>Bacteria</taxon>
        <taxon>Pseudomonadati</taxon>
        <taxon>Pseudomonadota</taxon>
        <taxon>Alphaproteobacteria</taxon>
        <taxon>Hyphomicrobiales</taxon>
        <taxon>Methylobacteriaceae</taxon>
        <taxon>Microvirga</taxon>
    </lineage>
</organism>
<evidence type="ECO:0000256" key="1">
    <source>
        <dbReference type="SAM" id="Phobius"/>
    </source>
</evidence>
<keyword evidence="1" id="KW-1133">Transmembrane helix</keyword>
<feature type="transmembrane region" description="Helical" evidence="1">
    <location>
        <begin position="36"/>
        <end position="55"/>
    </location>
</feature>
<evidence type="ECO:0000313" key="4">
    <source>
        <dbReference type="Proteomes" id="UP000605848"/>
    </source>
</evidence>
<gene>
    <name evidence="3" type="ORF">JKG68_00610</name>
</gene>
<dbReference type="Pfam" id="PF03779">
    <property type="entry name" value="SPW"/>
    <property type="match status" value="1"/>
</dbReference>
<evidence type="ECO:0000313" key="3">
    <source>
        <dbReference type="EMBL" id="MBL0402464.1"/>
    </source>
</evidence>
<dbReference type="AlphaFoldDB" id="A0A937CWM5"/>
<dbReference type="RefSeq" id="WP_202055150.1">
    <property type="nucleotide sequence ID" value="NZ_JAEQMY010000001.1"/>
</dbReference>
<feature type="transmembrane region" description="Helical" evidence="1">
    <location>
        <begin position="12"/>
        <end position="30"/>
    </location>
</feature>
<name>A0A937CWM5_9HYPH</name>
<feature type="domain" description="SPW repeat-containing integral membrane" evidence="2">
    <location>
        <begin position="9"/>
        <end position="108"/>
    </location>
</feature>
<reference evidence="3" key="1">
    <citation type="submission" date="2021-01" db="EMBL/GenBank/DDBJ databases">
        <title>Microvirga sp.</title>
        <authorList>
            <person name="Kim M.K."/>
        </authorList>
    </citation>
    <scope>NUCLEOTIDE SEQUENCE</scope>
    <source>
        <strain evidence="3">5420S-16</strain>
    </source>
</reference>
<protein>
    <submittedName>
        <fullName evidence="3">SPW repeat protein</fullName>
    </submittedName>
</protein>
<feature type="transmembrane region" description="Helical" evidence="1">
    <location>
        <begin position="67"/>
        <end position="86"/>
    </location>
</feature>
<keyword evidence="1" id="KW-0472">Membrane</keyword>